<dbReference type="EMBL" id="CM016559">
    <property type="protein sequence ID" value="TKW00915.1"/>
    <property type="molecule type" value="Genomic_DNA"/>
</dbReference>
<evidence type="ECO:0000313" key="3">
    <source>
        <dbReference type="Proteomes" id="UP000298652"/>
    </source>
</evidence>
<feature type="chain" id="PRO_5020222377" description="Knottin scorpion toxin-like domain-containing protein" evidence="1">
    <location>
        <begin position="36"/>
        <end position="74"/>
    </location>
</feature>
<reference evidence="2" key="1">
    <citation type="submission" date="2019-03" db="EMBL/GenBank/DDBJ databases">
        <title>WGS assembly of Setaria viridis.</title>
        <authorList>
            <person name="Huang P."/>
            <person name="Jenkins J."/>
            <person name="Grimwood J."/>
            <person name="Barry K."/>
            <person name="Healey A."/>
            <person name="Mamidi S."/>
            <person name="Sreedasyam A."/>
            <person name="Shu S."/>
            <person name="Feldman M."/>
            <person name="Wu J."/>
            <person name="Yu Y."/>
            <person name="Chen C."/>
            <person name="Johnson J."/>
            <person name="Rokhsar D."/>
            <person name="Baxter I."/>
            <person name="Schmutz J."/>
            <person name="Brutnell T."/>
            <person name="Kellogg E."/>
        </authorList>
    </citation>
    <scope>NUCLEOTIDE SEQUENCE [LARGE SCALE GENOMIC DNA]</scope>
</reference>
<dbReference type="Gramene" id="TKW00915">
    <property type="protein sequence ID" value="TKW00915"/>
    <property type="gene ID" value="SEVIR_8G144300v2"/>
</dbReference>
<proteinExistence type="predicted"/>
<dbReference type="AlphaFoldDB" id="A0A4U6TIZ4"/>
<evidence type="ECO:0000313" key="2">
    <source>
        <dbReference type="EMBL" id="TKW00915.1"/>
    </source>
</evidence>
<dbReference type="OMA" id="CALICQH"/>
<protein>
    <recommendedName>
        <fullName evidence="4">Knottin scorpion toxin-like domain-containing protein</fullName>
    </recommendedName>
</protein>
<feature type="signal peptide" evidence="1">
    <location>
        <begin position="1"/>
        <end position="35"/>
    </location>
</feature>
<gene>
    <name evidence="2" type="ORF">SEVIR_8G144300v2</name>
</gene>
<evidence type="ECO:0008006" key="4">
    <source>
        <dbReference type="Google" id="ProtNLM"/>
    </source>
</evidence>
<dbReference type="Proteomes" id="UP000298652">
    <property type="component" value="Chromosome 8"/>
</dbReference>
<evidence type="ECO:0000256" key="1">
    <source>
        <dbReference type="SAM" id="SignalP"/>
    </source>
</evidence>
<keyword evidence="3" id="KW-1185">Reference proteome</keyword>
<name>A0A4U6TIZ4_SETVI</name>
<accession>A0A4U6TIZ4</accession>
<organism evidence="2 3">
    <name type="scientific">Setaria viridis</name>
    <name type="common">Green bristlegrass</name>
    <name type="synonym">Setaria italica subsp. viridis</name>
    <dbReference type="NCBI Taxonomy" id="4556"/>
    <lineage>
        <taxon>Eukaryota</taxon>
        <taxon>Viridiplantae</taxon>
        <taxon>Streptophyta</taxon>
        <taxon>Embryophyta</taxon>
        <taxon>Tracheophyta</taxon>
        <taxon>Spermatophyta</taxon>
        <taxon>Magnoliopsida</taxon>
        <taxon>Liliopsida</taxon>
        <taxon>Poales</taxon>
        <taxon>Poaceae</taxon>
        <taxon>PACMAD clade</taxon>
        <taxon>Panicoideae</taxon>
        <taxon>Panicodae</taxon>
        <taxon>Paniceae</taxon>
        <taxon>Cenchrinae</taxon>
        <taxon>Setaria</taxon>
    </lineage>
</organism>
<sequence length="74" mass="7534">MAPSSKKFSAAAAASTAAILLLLVVAAEMASIGEANTCRHLSGDCALICQHESSDNTGGACDDNPPRCYCITNC</sequence>
<keyword evidence="1" id="KW-0732">Signal</keyword>